<gene>
    <name evidence="1" type="ORF">B296_00029132</name>
</gene>
<dbReference type="PANTHER" id="PTHR31446:SF29">
    <property type="entry name" value="ACID PHOSPHATASE_VANADIUM-DEPENDENT HALOPEROXIDASE-RELATED PROTEIN"/>
    <property type="match status" value="1"/>
</dbReference>
<proteinExistence type="predicted"/>
<evidence type="ECO:0000313" key="1">
    <source>
        <dbReference type="EMBL" id="RRT65130.1"/>
    </source>
</evidence>
<dbReference type="AlphaFoldDB" id="A0A426ZMD6"/>
<dbReference type="PANTHER" id="PTHR31446">
    <property type="entry name" value="ACID PHOSPHATASE/VANADIUM-DEPENDENT HALOPEROXIDASE-RELATED PROTEIN"/>
    <property type="match status" value="1"/>
</dbReference>
<name>A0A426ZMD6_ENSVE</name>
<organism evidence="1 2">
    <name type="scientific">Ensete ventricosum</name>
    <name type="common">Abyssinian banana</name>
    <name type="synonym">Musa ensete</name>
    <dbReference type="NCBI Taxonomy" id="4639"/>
    <lineage>
        <taxon>Eukaryota</taxon>
        <taxon>Viridiplantae</taxon>
        <taxon>Streptophyta</taxon>
        <taxon>Embryophyta</taxon>
        <taxon>Tracheophyta</taxon>
        <taxon>Spermatophyta</taxon>
        <taxon>Magnoliopsida</taxon>
        <taxon>Liliopsida</taxon>
        <taxon>Zingiberales</taxon>
        <taxon>Musaceae</taxon>
        <taxon>Ensete</taxon>
    </lineage>
</organism>
<protein>
    <submittedName>
        <fullName evidence="1">Uncharacterized protein</fullName>
    </submittedName>
</protein>
<dbReference type="InterPro" id="IPR003832">
    <property type="entry name" value="DUF212"/>
</dbReference>
<dbReference type="Pfam" id="PF02681">
    <property type="entry name" value="DUF212"/>
    <property type="match status" value="1"/>
</dbReference>
<accession>A0A426ZMD6</accession>
<sequence>MDEVLTAADMATSNALAGDALPPSLSSNLPLVSALLAFSIAQFLKLFTTWSTCRYKEKRWDSKRLLGSGGMPSSHSATVAALAMAIGLQEGLHSSSFALAVTLASIVSLCRCNPGMRSFFPYEEFCVSLPGVAQELGSL</sequence>
<evidence type="ECO:0000313" key="2">
    <source>
        <dbReference type="Proteomes" id="UP000287651"/>
    </source>
</evidence>
<dbReference type="EMBL" id="AMZH03005923">
    <property type="protein sequence ID" value="RRT65130.1"/>
    <property type="molecule type" value="Genomic_DNA"/>
</dbReference>
<dbReference type="Proteomes" id="UP000287651">
    <property type="component" value="Unassembled WGS sequence"/>
</dbReference>
<reference evidence="1 2" key="1">
    <citation type="journal article" date="2014" name="Agronomy (Basel)">
        <title>A Draft Genome Sequence for Ensete ventricosum, the Drought-Tolerant Tree Against Hunger.</title>
        <authorList>
            <person name="Harrison J."/>
            <person name="Moore K.A."/>
            <person name="Paszkiewicz K."/>
            <person name="Jones T."/>
            <person name="Grant M."/>
            <person name="Ambacheew D."/>
            <person name="Muzemil S."/>
            <person name="Studholme D.J."/>
        </authorList>
    </citation>
    <scope>NUCLEOTIDE SEQUENCE [LARGE SCALE GENOMIC DNA]</scope>
</reference>
<comment type="caution">
    <text evidence="1">The sequence shown here is derived from an EMBL/GenBank/DDBJ whole genome shotgun (WGS) entry which is preliminary data.</text>
</comment>